<dbReference type="NCBIfam" id="TIGR00361">
    <property type="entry name" value="ComEC_Rec2"/>
    <property type="match status" value="1"/>
</dbReference>
<keyword evidence="3 9" id="KW-0812">Transmembrane</keyword>
<dbReference type="NCBIfam" id="TIGR00360">
    <property type="entry name" value="ComEC_N-term"/>
    <property type="match status" value="1"/>
</dbReference>
<evidence type="ECO:0000256" key="1">
    <source>
        <dbReference type="ARBA" id="ARBA00004651"/>
    </source>
</evidence>
<name>A0ABX7FXL8_BRECH</name>
<dbReference type="PANTHER" id="PTHR30619:SF1">
    <property type="entry name" value="RECOMBINATION PROTEIN 2"/>
    <property type="match status" value="1"/>
</dbReference>
<feature type="transmembrane region" description="Helical" evidence="9">
    <location>
        <begin position="39"/>
        <end position="57"/>
    </location>
</feature>
<dbReference type="EMBL" id="CP069127">
    <property type="protein sequence ID" value="QRG70536.1"/>
    <property type="molecule type" value="Genomic_DNA"/>
</dbReference>
<keyword evidence="2" id="KW-1003">Cell membrane</keyword>
<organism evidence="11 12">
    <name type="scientific">Brevibacillus choshinensis</name>
    <dbReference type="NCBI Taxonomy" id="54911"/>
    <lineage>
        <taxon>Bacteria</taxon>
        <taxon>Bacillati</taxon>
        <taxon>Bacillota</taxon>
        <taxon>Bacilli</taxon>
        <taxon>Bacillales</taxon>
        <taxon>Paenibacillaceae</taxon>
        <taxon>Brevibacillus</taxon>
    </lineage>
</organism>
<comment type="function">
    <text evidence="7">Counteracts the endogenous Pycsar antiviral defense system. Phosphodiesterase that enables metal-dependent hydrolysis of host cyclic nucleotide Pycsar defense signals such as cCMP and cUMP.</text>
</comment>
<comment type="catalytic activity">
    <reaction evidence="8">
        <text>3',5'-cyclic UMP + H2O = UMP + H(+)</text>
        <dbReference type="Rhea" id="RHEA:70575"/>
        <dbReference type="ChEBI" id="CHEBI:15377"/>
        <dbReference type="ChEBI" id="CHEBI:15378"/>
        <dbReference type="ChEBI" id="CHEBI:57865"/>
        <dbReference type="ChEBI" id="CHEBI:184387"/>
    </reaction>
    <physiologicalReaction direction="left-to-right" evidence="8">
        <dbReference type="Rhea" id="RHEA:70576"/>
    </physiologicalReaction>
</comment>
<reference evidence="11 12" key="1">
    <citation type="submission" date="2021-01" db="EMBL/GenBank/DDBJ databases">
        <title>Identification of strong promoters based on the transcriptome of Brevibacillus choshinensis.</title>
        <authorList>
            <person name="Yao D."/>
            <person name="Zhang K."/>
            <person name="Wu J."/>
        </authorList>
    </citation>
    <scope>NUCLEOTIDE SEQUENCE [LARGE SCALE GENOMIC DNA]</scope>
    <source>
        <strain evidence="11 12">HPD31-SP3</strain>
    </source>
</reference>
<feature type="transmembrane region" description="Helical" evidence="9">
    <location>
        <begin position="427"/>
        <end position="445"/>
    </location>
</feature>
<evidence type="ECO:0000256" key="8">
    <source>
        <dbReference type="ARBA" id="ARBA00048505"/>
    </source>
</evidence>
<dbReference type="InterPro" id="IPR025405">
    <property type="entry name" value="DUF4131"/>
</dbReference>
<dbReference type="InterPro" id="IPR052159">
    <property type="entry name" value="Competence_DNA_uptake"/>
</dbReference>
<protein>
    <submittedName>
        <fullName evidence="11">DNA internalization-related competence protein ComEC/Rec2</fullName>
    </submittedName>
</protein>
<dbReference type="SMART" id="SM00849">
    <property type="entry name" value="Lactamase_B"/>
    <property type="match status" value="1"/>
</dbReference>
<feature type="transmembrane region" description="Helical" evidence="9">
    <location>
        <begin position="334"/>
        <end position="354"/>
    </location>
</feature>
<dbReference type="CDD" id="cd07731">
    <property type="entry name" value="ComA-like_MBL-fold"/>
    <property type="match status" value="1"/>
</dbReference>
<evidence type="ECO:0000256" key="9">
    <source>
        <dbReference type="SAM" id="Phobius"/>
    </source>
</evidence>
<dbReference type="Pfam" id="PF03772">
    <property type="entry name" value="Competence"/>
    <property type="match status" value="1"/>
</dbReference>
<feature type="transmembrane region" description="Helical" evidence="9">
    <location>
        <begin position="272"/>
        <end position="295"/>
    </location>
</feature>
<dbReference type="InterPro" id="IPR036866">
    <property type="entry name" value="RibonucZ/Hydroxyglut_hydro"/>
</dbReference>
<evidence type="ECO:0000256" key="7">
    <source>
        <dbReference type="ARBA" id="ARBA00034301"/>
    </source>
</evidence>
<accession>A0ABX7FXL8</accession>
<keyword evidence="4 9" id="KW-1133">Transmembrane helix</keyword>
<feature type="transmembrane region" description="Helical" evidence="9">
    <location>
        <begin position="366"/>
        <end position="390"/>
    </location>
</feature>
<dbReference type="SUPFAM" id="SSF56281">
    <property type="entry name" value="Metallo-hydrolase/oxidoreductase"/>
    <property type="match status" value="1"/>
</dbReference>
<dbReference type="Gene3D" id="3.60.15.10">
    <property type="entry name" value="Ribonuclease Z/Hydroxyacylglutathione hydrolase-like"/>
    <property type="match status" value="1"/>
</dbReference>
<dbReference type="Pfam" id="PF13567">
    <property type="entry name" value="DUF4131"/>
    <property type="match status" value="1"/>
</dbReference>
<dbReference type="InterPro" id="IPR001279">
    <property type="entry name" value="Metallo-B-lactamas"/>
</dbReference>
<evidence type="ECO:0000313" key="11">
    <source>
        <dbReference type="EMBL" id="QRG70536.1"/>
    </source>
</evidence>
<dbReference type="InterPro" id="IPR004477">
    <property type="entry name" value="ComEC_N"/>
</dbReference>
<evidence type="ECO:0000256" key="3">
    <source>
        <dbReference type="ARBA" id="ARBA00022692"/>
    </source>
</evidence>
<evidence type="ECO:0000256" key="4">
    <source>
        <dbReference type="ARBA" id="ARBA00022989"/>
    </source>
</evidence>
<dbReference type="InterPro" id="IPR035681">
    <property type="entry name" value="ComA-like_MBL"/>
</dbReference>
<feature type="domain" description="Metallo-beta-lactamase" evidence="10">
    <location>
        <begin position="526"/>
        <end position="736"/>
    </location>
</feature>
<sequence>MVVGLILSSYLHQAWLLAAGGIGLAVALITAIPVHLRRWILAYTFLSILTGLYFYGYEILHQSVLKPYAVQESSVWVRGTIDSAVVRDGDVARFHLDMQEWTLSGNKWNKLSQRERIAVRILLDHKDEADRVDTWKRGSQWSGRIRLSVPAAARNPHAFDYSRYLHWQGIHVIGEGSYGTVRIEEQSSLWAPFQSWQTDAAGRIDLLFDDPEAAGYMKSLLLGVGEDVDPELQEMYADLGLSHVLAISGLHVTLVSSMFMWILERAGVARRWALLATIGMLIGYVLLVGASASAVRSGLMGGVGLACQVLGKRVDGKDVWAGALIVMLLVNPYLLWQIGFQLSFAVTLGLILFVPFSQHIFIRIPLWIRTLVAVTLAAQAVSFPFLLYHFHQFSMLSWLVNLVITPILSLVVLPLGYIALVAGMLHPFLAGWPVLVSTYLLKTLHEPLFAMIRWNLPFSHWPHPDWWWILLYAGFLFMLPILWKMGYHRQRDAIVYLALFIGFIVLARQPFSGYQEVRITFLDIGQGDSIVVEVTDKKVYLIDAGGTFRFPAREAWRERRDPFEVGKDIVLPFLRARGIERIDRVVMTHGDLDHIGGMAALVPRFSFGEVLVNGAPPEGIERDIIRQFQQKGVPILTGSPGQTWSDAPGVNWKWVEPGQTSSASGNEASIVLQLTAYGKTVLFTGDIESDGESRVVQGGLPEVDVLKVAHHGSNTSSSDAFLAAIRPKTAVISVGTNNRYGHPSAEAMQRLKKSGSKVYRTDRHGAVTLIITPEGMVWQTQGSNT</sequence>
<evidence type="ECO:0000313" key="12">
    <source>
        <dbReference type="Proteomes" id="UP000596248"/>
    </source>
</evidence>
<proteinExistence type="predicted"/>
<dbReference type="InterPro" id="IPR004797">
    <property type="entry name" value="Competence_ComEC/Rec2"/>
</dbReference>
<feature type="transmembrane region" description="Helical" evidence="9">
    <location>
        <begin position="240"/>
        <end position="263"/>
    </location>
</feature>
<feature type="transmembrane region" description="Helical" evidence="9">
    <location>
        <begin position="494"/>
        <end position="511"/>
    </location>
</feature>
<dbReference type="Proteomes" id="UP000596248">
    <property type="component" value="Chromosome"/>
</dbReference>
<comment type="subcellular location">
    <subcellularLocation>
        <location evidence="1">Cell membrane</location>
        <topology evidence="1">Multi-pass membrane protein</topology>
    </subcellularLocation>
</comment>
<keyword evidence="5 9" id="KW-0472">Membrane</keyword>
<dbReference type="PANTHER" id="PTHR30619">
    <property type="entry name" value="DNA INTERNALIZATION/COMPETENCE PROTEIN COMEC/REC2"/>
    <property type="match status" value="1"/>
</dbReference>
<comment type="catalytic activity">
    <reaction evidence="6">
        <text>3',5'-cyclic CMP + H2O = CMP + H(+)</text>
        <dbReference type="Rhea" id="RHEA:72675"/>
        <dbReference type="ChEBI" id="CHEBI:15377"/>
        <dbReference type="ChEBI" id="CHEBI:15378"/>
        <dbReference type="ChEBI" id="CHEBI:58003"/>
        <dbReference type="ChEBI" id="CHEBI:60377"/>
    </reaction>
    <physiologicalReaction direction="left-to-right" evidence="6">
        <dbReference type="Rhea" id="RHEA:72676"/>
    </physiologicalReaction>
</comment>
<keyword evidence="12" id="KW-1185">Reference proteome</keyword>
<feature type="transmembrane region" description="Helical" evidence="9">
    <location>
        <begin position="396"/>
        <end position="420"/>
    </location>
</feature>
<feature type="transmembrane region" description="Helical" evidence="9">
    <location>
        <begin position="12"/>
        <end position="32"/>
    </location>
</feature>
<gene>
    <name evidence="11" type="ORF">JNE38_10585</name>
</gene>
<evidence type="ECO:0000256" key="6">
    <source>
        <dbReference type="ARBA" id="ARBA00034221"/>
    </source>
</evidence>
<feature type="transmembrane region" description="Helical" evidence="9">
    <location>
        <begin position="465"/>
        <end position="482"/>
    </location>
</feature>
<evidence type="ECO:0000256" key="5">
    <source>
        <dbReference type="ARBA" id="ARBA00023136"/>
    </source>
</evidence>
<dbReference type="Pfam" id="PF00753">
    <property type="entry name" value="Lactamase_B"/>
    <property type="match status" value="1"/>
</dbReference>
<evidence type="ECO:0000256" key="2">
    <source>
        <dbReference type="ARBA" id="ARBA00022475"/>
    </source>
</evidence>
<evidence type="ECO:0000259" key="10">
    <source>
        <dbReference type="SMART" id="SM00849"/>
    </source>
</evidence>